<dbReference type="PANTHER" id="PTHR12873:SF0">
    <property type="entry name" value="TWINKLE MTDNA HELICASE"/>
    <property type="match status" value="1"/>
</dbReference>
<dbReference type="EMBL" id="BAAAFO010000004">
    <property type="protein sequence ID" value="GAA0260444.1"/>
    <property type="molecule type" value="Genomic_DNA"/>
</dbReference>
<name>A0ABN0USU1_9GAMM</name>
<protein>
    <submittedName>
        <fullName evidence="2">Toprim domain-containing protein</fullName>
    </submittedName>
</protein>
<dbReference type="InterPro" id="IPR036977">
    <property type="entry name" value="DNA_primase_Znf_CHC2"/>
</dbReference>
<dbReference type="SUPFAM" id="SSF52540">
    <property type="entry name" value="P-loop containing nucleoside triphosphate hydrolases"/>
    <property type="match status" value="1"/>
</dbReference>
<accession>A0ABN0USU1</accession>
<sequence>MRATEIAQRLSAQVDGVVRLLLPNGKRVGQEWRAGSSNGESGQSLGVHLTGDKAGVWSDFSTGESGDLIGLWMACRNLTLRDACKEAMDYLGIREERMDPPAKRYSRPTKEGVHRVSPEHLAWFTDTRKIAEATVKAYRVASRDGAIMFPYLRDGELIAAKYRKLPKTFRQDADCEPCLFGWQAMAEDARSVIICEGELDAMAWHTYGFPALSVPMGGGGGAKQGWIASEYDRLGLYDTIYLSLDSDGPGQQAEREIADRLGRERCRIVRLPHKDANECLMAGVDLGEMAGALRDARTLDPSELRGAAEFEEAVWQEFTRKDEGLLLPWKKTHDTLKLRPGETSIWAGVNGHGKSAVISHVVADMATHGVRCCVASMEYRTPVWLMKMARQIAGNGNPSEQYIRQIIRELKNWLWAFDVSGAAKGQRILEVFRYARRRYDIELFVIDNLTKCGFADDDYSGQKQFIEEVTDFARIEETHIAIAAHMRKSENEDSPGGKMGVKGSGGITDMVDTVIEVWRNKPRERAVAIAERDNEPVAEKYRDQGDTLLFVRKQRATGLEPTVALWFDRATTQFLSAPNYTPRPLLEIPARAVA</sequence>
<dbReference type="InterPro" id="IPR027032">
    <property type="entry name" value="Twinkle-like"/>
</dbReference>
<dbReference type="RefSeq" id="WP_343883345.1">
    <property type="nucleotide sequence ID" value="NZ_BAAAFO010000004.1"/>
</dbReference>
<reference evidence="2 3" key="1">
    <citation type="journal article" date="2019" name="Int. J. Syst. Evol. Microbiol.">
        <title>The Global Catalogue of Microorganisms (GCM) 10K type strain sequencing project: providing services to taxonomists for standard genome sequencing and annotation.</title>
        <authorList>
            <consortium name="The Broad Institute Genomics Platform"/>
            <consortium name="The Broad Institute Genome Sequencing Center for Infectious Disease"/>
            <person name="Wu L."/>
            <person name="Ma J."/>
        </authorList>
    </citation>
    <scope>NUCLEOTIDE SEQUENCE [LARGE SCALE GENOMIC DNA]</scope>
    <source>
        <strain evidence="2 3">JCM 16242</strain>
    </source>
</reference>
<dbReference type="SUPFAM" id="SSF56731">
    <property type="entry name" value="DNA primase core"/>
    <property type="match status" value="1"/>
</dbReference>
<dbReference type="Pfam" id="PF13481">
    <property type="entry name" value="AAA_25"/>
    <property type="match status" value="1"/>
</dbReference>
<evidence type="ECO:0000313" key="3">
    <source>
        <dbReference type="Proteomes" id="UP001500657"/>
    </source>
</evidence>
<dbReference type="Proteomes" id="UP001500657">
    <property type="component" value="Unassembled WGS sequence"/>
</dbReference>
<evidence type="ECO:0000259" key="1">
    <source>
        <dbReference type="PROSITE" id="PS51199"/>
    </source>
</evidence>
<dbReference type="Gene3D" id="3.40.50.300">
    <property type="entry name" value="P-loop containing nucleotide triphosphate hydrolases"/>
    <property type="match status" value="1"/>
</dbReference>
<dbReference type="InterPro" id="IPR007694">
    <property type="entry name" value="DNA_helicase_DnaB-like_C"/>
</dbReference>
<proteinExistence type="predicted"/>
<dbReference type="PROSITE" id="PS51199">
    <property type="entry name" value="SF4_HELICASE"/>
    <property type="match status" value="1"/>
</dbReference>
<dbReference type="SUPFAM" id="SSF57783">
    <property type="entry name" value="Zinc beta-ribbon"/>
    <property type="match status" value="1"/>
</dbReference>
<feature type="domain" description="SF4 helicase" evidence="1">
    <location>
        <begin position="318"/>
        <end position="581"/>
    </location>
</feature>
<dbReference type="InterPro" id="IPR027417">
    <property type="entry name" value="P-loop_NTPase"/>
</dbReference>
<dbReference type="InterPro" id="IPR034154">
    <property type="entry name" value="TOPRIM_DnaG/twinkle"/>
</dbReference>
<evidence type="ECO:0000313" key="2">
    <source>
        <dbReference type="EMBL" id="GAA0260444.1"/>
    </source>
</evidence>
<comment type="caution">
    <text evidence="2">The sequence shown here is derived from an EMBL/GenBank/DDBJ whole genome shotgun (WGS) entry which is preliminary data.</text>
</comment>
<dbReference type="Pfam" id="PF13155">
    <property type="entry name" value="Toprim_2"/>
    <property type="match status" value="1"/>
</dbReference>
<dbReference type="PANTHER" id="PTHR12873">
    <property type="entry name" value="T7-LIKE MITOCHONDRIAL DNA HELICASE"/>
    <property type="match status" value="1"/>
</dbReference>
<organism evidence="2 3">
    <name type="scientific">Rhodanobacter caeni</name>
    <dbReference type="NCBI Taxonomy" id="657654"/>
    <lineage>
        <taxon>Bacteria</taxon>
        <taxon>Pseudomonadati</taxon>
        <taxon>Pseudomonadota</taxon>
        <taxon>Gammaproteobacteria</taxon>
        <taxon>Lysobacterales</taxon>
        <taxon>Rhodanobacteraceae</taxon>
        <taxon>Rhodanobacter</taxon>
    </lineage>
</organism>
<dbReference type="CDD" id="cd01029">
    <property type="entry name" value="TOPRIM_primases"/>
    <property type="match status" value="1"/>
</dbReference>
<dbReference type="Gene3D" id="3.40.1360.10">
    <property type="match status" value="1"/>
</dbReference>
<dbReference type="Gene3D" id="3.90.580.10">
    <property type="entry name" value="Zinc finger, CHC2-type domain"/>
    <property type="match status" value="1"/>
</dbReference>
<gene>
    <name evidence="2" type="ORF">GCM10009126_27350</name>
</gene>
<keyword evidence="3" id="KW-1185">Reference proteome</keyword>